<evidence type="ECO:0000256" key="7">
    <source>
        <dbReference type="ARBA" id="ARBA00023136"/>
    </source>
</evidence>
<dbReference type="InterPro" id="IPR000276">
    <property type="entry name" value="GPCR_Rhodpsn"/>
</dbReference>
<dbReference type="PROSITE" id="PS50262">
    <property type="entry name" value="G_PROTEIN_RECEP_F1_2"/>
    <property type="match status" value="1"/>
</dbReference>
<dbReference type="InterPro" id="IPR001105">
    <property type="entry name" value="Thbox_rcpt"/>
</dbReference>
<feature type="transmembrane region" description="Helical" evidence="12">
    <location>
        <begin position="81"/>
        <end position="108"/>
    </location>
</feature>
<gene>
    <name evidence="14" type="ORF">CVLEPA_LOCUS21586</name>
</gene>
<evidence type="ECO:0000313" key="15">
    <source>
        <dbReference type="Proteomes" id="UP001642483"/>
    </source>
</evidence>
<protein>
    <recommendedName>
        <fullName evidence="2">Thromboxane A2 receptor</fullName>
    </recommendedName>
    <alternativeName>
        <fullName evidence="11">Prostanoid TP receptor</fullName>
    </alternativeName>
</protein>
<sequence>MTLACLDFISTAMTSPITFVAYSTGKSLIDLGGVALCFYSGVAMVYFGVVSMAIVFTMSIERLIAIRFAFFYHTKVTALRTKIAVIVVSVICLLLAALPLVGFGQIHLQRPGTWCFLNWKATEAKHQAFNLLIASLGIIMMIGTIFCNFYVVTRVILKKSAVNETACKIIPCHIKRKMKIKNSTLQVMSKTRLRKIAYQETQMMVLLFLMTCVFILCYLPLLVRIIINQITAMNNTTDPTASWNLFAVHMAAINPVLDPWVYILCRRETIVGFFNALKLLVTCKCSKQEVSQMFSSGRKFRSQASTQSFKNTTRSMIGKKRDSTIKREDIERKFAQKWIRRVGQQNSGQMLTQLAESPPS</sequence>
<dbReference type="Proteomes" id="UP001642483">
    <property type="component" value="Unassembled WGS sequence"/>
</dbReference>
<evidence type="ECO:0000259" key="13">
    <source>
        <dbReference type="PROSITE" id="PS50262"/>
    </source>
</evidence>
<keyword evidence="8" id="KW-0675">Receptor</keyword>
<feature type="transmembrane region" description="Helical" evidence="12">
    <location>
        <begin position="38"/>
        <end position="60"/>
    </location>
</feature>
<evidence type="ECO:0000256" key="5">
    <source>
        <dbReference type="ARBA" id="ARBA00022989"/>
    </source>
</evidence>
<evidence type="ECO:0000256" key="8">
    <source>
        <dbReference type="ARBA" id="ARBA00023170"/>
    </source>
</evidence>
<reference evidence="14 15" key="1">
    <citation type="submission" date="2024-02" db="EMBL/GenBank/DDBJ databases">
        <authorList>
            <person name="Daric V."/>
            <person name="Darras S."/>
        </authorList>
    </citation>
    <scope>NUCLEOTIDE SEQUENCE [LARGE SCALE GENOMIC DNA]</scope>
</reference>
<name>A0ABP0GG47_CLALP</name>
<proteinExistence type="predicted"/>
<evidence type="ECO:0000256" key="12">
    <source>
        <dbReference type="SAM" id="Phobius"/>
    </source>
</evidence>
<evidence type="ECO:0000256" key="9">
    <source>
        <dbReference type="ARBA" id="ARBA00023180"/>
    </source>
</evidence>
<keyword evidence="6" id="KW-0297">G-protein coupled receptor</keyword>
<dbReference type="Pfam" id="PF00001">
    <property type="entry name" value="7tm_1"/>
    <property type="match status" value="1"/>
</dbReference>
<dbReference type="Gene3D" id="1.20.1070.10">
    <property type="entry name" value="Rhodopsin 7-helix transmembrane proteins"/>
    <property type="match status" value="1"/>
</dbReference>
<evidence type="ECO:0000313" key="14">
    <source>
        <dbReference type="EMBL" id="CAK8689609.1"/>
    </source>
</evidence>
<keyword evidence="10" id="KW-0807">Transducer</keyword>
<dbReference type="SUPFAM" id="SSF81321">
    <property type="entry name" value="Family A G protein-coupled receptor-like"/>
    <property type="match status" value="1"/>
</dbReference>
<accession>A0ABP0GG47</accession>
<keyword evidence="7 12" id="KW-0472">Membrane</keyword>
<dbReference type="PANTHER" id="PTHR11866:SF16">
    <property type="entry name" value="PROSTAGLANDIN E2 RECEPTOR EP4 SUBTYPE-LIKE PROTEIN"/>
    <property type="match status" value="1"/>
</dbReference>
<organism evidence="14 15">
    <name type="scientific">Clavelina lepadiformis</name>
    <name type="common">Light-bulb sea squirt</name>
    <name type="synonym">Ascidia lepadiformis</name>
    <dbReference type="NCBI Taxonomy" id="159417"/>
    <lineage>
        <taxon>Eukaryota</taxon>
        <taxon>Metazoa</taxon>
        <taxon>Chordata</taxon>
        <taxon>Tunicata</taxon>
        <taxon>Ascidiacea</taxon>
        <taxon>Aplousobranchia</taxon>
        <taxon>Clavelinidae</taxon>
        <taxon>Clavelina</taxon>
    </lineage>
</organism>
<evidence type="ECO:0000256" key="10">
    <source>
        <dbReference type="ARBA" id="ARBA00023224"/>
    </source>
</evidence>
<feature type="transmembrane region" description="Helical" evidence="12">
    <location>
        <begin position="128"/>
        <end position="151"/>
    </location>
</feature>
<evidence type="ECO:0000256" key="2">
    <source>
        <dbReference type="ARBA" id="ARBA00017628"/>
    </source>
</evidence>
<dbReference type="PANTHER" id="PTHR11866">
    <property type="entry name" value="G-PROTEIN COUPLED RECEPTOR FAMILY 1 MEMBER"/>
    <property type="match status" value="1"/>
</dbReference>
<feature type="transmembrane region" description="Helical" evidence="12">
    <location>
        <begin position="204"/>
        <end position="227"/>
    </location>
</feature>
<evidence type="ECO:0000256" key="3">
    <source>
        <dbReference type="ARBA" id="ARBA00022475"/>
    </source>
</evidence>
<comment type="caution">
    <text evidence="14">The sequence shown here is derived from an EMBL/GenBank/DDBJ whole genome shotgun (WGS) entry which is preliminary data.</text>
</comment>
<keyword evidence="5 12" id="KW-1133">Transmembrane helix</keyword>
<evidence type="ECO:0000256" key="4">
    <source>
        <dbReference type="ARBA" id="ARBA00022692"/>
    </source>
</evidence>
<comment type="subcellular location">
    <subcellularLocation>
        <location evidence="1">Cell membrane</location>
        <topology evidence="1">Multi-pass membrane protein</topology>
    </subcellularLocation>
</comment>
<keyword evidence="3" id="KW-1003">Cell membrane</keyword>
<evidence type="ECO:0000256" key="1">
    <source>
        <dbReference type="ARBA" id="ARBA00004651"/>
    </source>
</evidence>
<evidence type="ECO:0000256" key="6">
    <source>
        <dbReference type="ARBA" id="ARBA00023040"/>
    </source>
</evidence>
<dbReference type="PRINTS" id="PR00429">
    <property type="entry name" value="THROMBOXANER"/>
</dbReference>
<dbReference type="EMBL" id="CAWYQH010000108">
    <property type="protein sequence ID" value="CAK8689609.1"/>
    <property type="molecule type" value="Genomic_DNA"/>
</dbReference>
<dbReference type="InterPro" id="IPR008365">
    <property type="entry name" value="Prostanoid_rcpt"/>
</dbReference>
<keyword evidence="9" id="KW-0325">Glycoprotein</keyword>
<keyword evidence="4 12" id="KW-0812">Transmembrane</keyword>
<evidence type="ECO:0000256" key="11">
    <source>
        <dbReference type="ARBA" id="ARBA00029815"/>
    </source>
</evidence>
<dbReference type="InterPro" id="IPR017452">
    <property type="entry name" value="GPCR_Rhodpsn_7TM"/>
</dbReference>
<feature type="domain" description="G-protein coupled receptors family 1 profile" evidence="13">
    <location>
        <begin position="1"/>
        <end position="262"/>
    </location>
</feature>
<keyword evidence="15" id="KW-1185">Reference proteome</keyword>